<dbReference type="GO" id="GO:0006287">
    <property type="term" value="P:base-excision repair, gap-filling"/>
    <property type="evidence" value="ECO:0007669"/>
    <property type="project" value="TreeGrafter"/>
</dbReference>
<gene>
    <name evidence="3" type="ORF">EB796_015571</name>
</gene>
<dbReference type="GO" id="GO:0008622">
    <property type="term" value="C:epsilon DNA polymerase complex"/>
    <property type="evidence" value="ECO:0007669"/>
    <property type="project" value="InterPro"/>
</dbReference>
<keyword evidence="1" id="KW-0004">4Fe-4S</keyword>
<keyword evidence="1" id="KW-0548">Nucleotidyltransferase</keyword>
<dbReference type="GO" id="GO:0000278">
    <property type="term" value="P:mitotic cell cycle"/>
    <property type="evidence" value="ECO:0007669"/>
    <property type="project" value="TreeGrafter"/>
</dbReference>
<dbReference type="GO" id="GO:0045004">
    <property type="term" value="P:DNA replication proofreading"/>
    <property type="evidence" value="ECO:0007669"/>
    <property type="project" value="TreeGrafter"/>
</dbReference>
<dbReference type="PANTHER" id="PTHR10670">
    <property type="entry name" value="DNA POLYMERASE EPSILON CATALYTIC SUBUNIT A"/>
    <property type="match status" value="1"/>
</dbReference>
<protein>
    <recommendedName>
        <fullName evidence="1">DNA polymerase epsilon catalytic subunit</fullName>
        <ecNumber evidence="1">2.7.7.7</ecNumber>
    </recommendedName>
</protein>
<keyword evidence="1" id="KW-0479">Metal-binding</keyword>
<dbReference type="GO" id="GO:0006272">
    <property type="term" value="P:leading strand elongation"/>
    <property type="evidence" value="ECO:0007669"/>
    <property type="project" value="TreeGrafter"/>
</dbReference>
<sequence>MVLQNTGQFVPEHSNQEGDDGVDKRLEAAIINDEIDLKLGFERYKEAKERIGWLVNLHTSDIQDEEKRLVSAVDFYFIEEDGNRFKVTLPYKPYFYVACQDKTRKKLLRIS</sequence>
<dbReference type="OrthoDB" id="6132667at2759"/>
<dbReference type="Proteomes" id="UP000593567">
    <property type="component" value="Unassembled WGS sequence"/>
</dbReference>
<comment type="cofactor">
    <cofactor evidence="1">
        <name>[4Fe-4S] cluster</name>
        <dbReference type="ChEBI" id="CHEBI:49883"/>
    </cofactor>
</comment>
<organism evidence="3 4">
    <name type="scientific">Bugula neritina</name>
    <name type="common">Brown bryozoan</name>
    <name type="synonym">Sertularia neritina</name>
    <dbReference type="NCBI Taxonomy" id="10212"/>
    <lineage>
        <taxon>Eukaryota</taxon>
        <taxon>Metazoa</taxon>
        <taxon>Spiralia</taxon>
        <taxon>Lophotrochozoa</taxon>
        <taxon>Bryozoa</taxon>
        <taxon>Gymnolaemata</taxon>
        <taxon>Cheilostomatida</taxon>
        <taxon>Flustrina</taxon>
        <taxon>Buguloidea</taxon>
        <taxon>Bugulidae</taxon>
        <taxon>Bugula</taxon>
    </lineage>
</organism>
<dbReference type="PANTHER" id="PTHR10670:SF0">
    <property type="entry name" value="DNA POLYMERASE EPSILON CATALYTIC SUBUNIT A"/>
    <property type="match status" value="1"/>
</dbReference>
<reference evidence="3" key="1">
    <citation type="submission" date="2020-06" db="EMBL/GenBank/DDBJ databases">
        <title>Draft genome of Bugula neritina, a colonial animal packing powerful symbionts and potential medicines.</title>
        <authorList>
            <person name="Rayko M."/>
        </authorList>
    </citation>
    <scope>NUCLEOTIDE SEQUENCE [LARGE SCALE GENOMIC DNA]</scope>
    <source>
        <strain evidence="3">Kwan_BN1</strain>
    </source>
</reference>
<comment type="catalytic activity">
    <reaction evidence="1">
        <text>DNA(n) + a 2'-deoxyribonucleoside 5'-triphosphate = DNA(n+1) + diphosphate</text>
        <dbReference type="Rhea" id="RHEA:22508"/>
        <dbReference type="Rhea" id="RHEA-COMP:17339"/>
        <dbReference type="Rhea" id="RHEA-COMP:17340"/>
        <dbReference type="ChEBI" id="CHEBI:33019"/>
        <dbReference type="ChEBI" id="CHEBI:61560"/>
        <dbReference type="ChEBI" id="CHEBI:173112"/>
        <dbReference type="EC" id="2.7.7.7"/>
    </reaction>
</comment>
<comment type="subcellular location">
    <subcellularLocation>
        <location evidence="1">Nucleus</location>
    </subcellularLocation>
</comment>
<keyword evidence="1" id="KW-0863">Zinc-finger</keyword>
<keyword evidence="1" id="KW-0808">Transferase</keyword>
<dbReference type="GO" id="GO:0003887">
    <property type="term" value="F:DNA-directed DNA polymerase activity"/>
    <property type="evidence" value="ECO:0007669"/>
    <property type="project" value="UniProtKB-KW"/>
</dbReference>
<comment type="caution">
    <text evidence="3">The sequence shown here is derived from an EMBL/GenBank/DDBJ whole genome shotgun (WGS) entry which is preliminary data.</text>
</comment>
<proteinExistence type="inferred from homology"/>
<keyword evidence="1" id="KW-0235">DNA replication</keyword>
<evidence type="ECO:0000256" key="1">
    <source>
        <dbReference type="RuleBase" id="RU365029"/>
    </source>
</evidence>
<dbReference type="InterPro" id="IPR029703">
    <property type="entry name" value="POL2"/>
</dbReference>
<dbReference type="EMBL" id="VXIV02002345">
    <property type="protein sequence ID" value="KAF6026123.1"/>
    <property type="molecule type" value="Genomic_DNA"/>
</dbReference>
<feature type="region of interest" description="Disordered" evidence="2">
    <location>
        <begin position="1"/>
        <end position="21"/>
    </location>
</feature>
<keyword evidence="1" id="KW-0539">Nucleus</keyword>
<evidence type="ECO:0000256" key="2">
    <source>
        <dbReference type="SAM" id="MobiDB-lite"/>
    </source>
</evidence>
<keyword evidence="1" id="KW-0862">Zinc</keyword>
<comment type="function">
    <text evidence="1">DNA polymerase II participates in chromosomal DNA replication.</text>
</comment>
<evidence type="ECO:0000313" key="3">
    <source>
        <dbReference type="EMBL" id="KAF6026123.1"/>
    </source>
</evidence>
<dbReference type="GO" id="GO:0051539">
    <property type="term" value="F:4 iron, 4 sulfur cluster binding"/>
    <property type="evidence" value="ECO:0007669"/>
    <property type="project" value="UniProtKB-KW"/>
</dbReference>
<dbReference type="EC" id="2.7.7.7" evidence="1"/>
<keyword evidence="1" id="KW-0411">Iron-sulfur</keyword>
<dbReference type="GO" id="GO:0008310">
    <property type="term" value="F:single-stranded DNA 3'-5' DNA exonuclease activity"/>
    <property type="evidence" value="ECO:0007669"/>
    <property type="project" value="TreeGrafter"/>
</dbReference>
<accession>A0A7J7JJZ3</accession>
<name>A0A7J7JJZ3_BUGNE</name>
<keyword evidence="1" id="KW-0239">DNA-directed DNA polymerase</keyword>
<dbReference type="GO" id="GO:0003677">
    <property type="term" value="F:DNA binding"/>
    <property type="evidence" value="ECO:0007669"/>
    <property type="project" value="UniProtKB-KW"/>
</dbReference>
<keyword evidence="1" id="KW-0238">DNA-binding</keyword>
<dbReference type="GO" id="GO:0006297">
    <property type="term" value="P:nucleotide-excision repair, DNA gap filling"/>
    <property type="evidence" value="ECO:0007669"/>
    <property type="project" value="TreeGrafter"/>
</dbReference>
<keyword evidence="4" id="KW-1185">Reference proteome</keyword>
<comment type="similarity">
    <text evidence="1">Belongs to the DNA polymerase type-B family.</text>
</comment>
<keyword evidence="1" id="KW-0408">Iron</keyword>
<dbReference type="GO" id="GO:0008270">
    <property type="term" value="F:zinc ion binding"/>
    <property type="evidence" value="ECO:0007669"/>
    <property type="project" value="UniProtKB-KW"/>
</dbReference>
<evidence type="ECO:0000313" key="4">
    <source>
        <dbReference type="Proteomes" id="UP000593567"/>
    </source>
</evidence>
<dbReference type="AlphaFoldDB" id="A0A7J7JJZ3"/>